<gene>
    <name evidence="2" type="ORF">NDU88_007819</name>
</gene>
<evidence type="ECO:0008006" key="4">
    <source>
        <dbReference type="Google" id="ProtNLM"/>
    </source>
</evidence>
<comment type="caution">
    <text evidence="2">The sequence shown here is derived from an EMBL/GenBank/DDBJ whole genome shotgun (WGS) entry which is preliminary data.</text>
</comment>
<dbReference type="AlphaFoldDB" id="A0AAV7VUK3"/>
<feature type="region of interest" description="Disordered" evidence="1">
    <location>
        <begin position="1"/>
        <end position="48"/>
    </location>
</feature>
<evidence type="ECO:0000313" key="2">
    <source>
        <dbReference type="EMBL" id="KAJ1204038.1"/>
    </source>
</evidence>
<proteinExistence type="predicted"/>
<dbReference type="Proteomes" id="UP001066276">
    <property type="component" value="Chromosome 2_1"/>
</dbReference>
<protein>
    <recommendedName>
        <fullName evidence="4">DUF4280 domain-containing protein</fullName>
    </recommendedName>
</protein>
<dbReference type="EMBL" id="JANPWB010000003">
    <property type="protein sequence ID" value="KAJ1204038.1"/>
    <property type="molecule type" value="Genomic_DNA"/>
</dbReference>
<keyword evidence="3" id="KW-1185">Reference proteome</keyword>
<evidence type="ECO:0000256" key="1">
    <source>
        <dbReference type="SAM" id="MobiDB-lite"/>
    </source>
</evidence>
<accession>A0AAV7VUK3</accession>
<sequence>MLGQGTGLLVLPSGEDLVTPASGPDPIQSASPWRDSRSGGAAEPRETGHQLAATKVARGQTYLAPAAVDLATAEGAVLEVGTVCTNLVSNNCTLSGKFLH</sequence>
<evidence type="ECO:0000313" key="3">
    <source>
        <dbReference type="Proteomes" id="UP001066276"/>
    </source>
</evidence>
<reference evidence="2" key="1">
    <citation type="journal article" date="2022" name="bioRxiv">
        <title>Sequencing and chromosome-scale assembly of the giantPleurodeles waltlgenome.</title>
        <authorList>
            <person name="Brown T."/>
            <person name="Elewa A."/>
            <person name="Iarovenko S."/>
            <person name="Subramanian E."/>
            <person name="Araus A.J."/>
            <person name="Petzold A."/>
            <person name="Susuki M."/>
            <person name="Suzuki K.-i.T."/>
            <person name="Hayashi T."/>
            <person name="Toyoda A."/>
            <person name="Oliveira C."/>
            <person name="Osipova E."/>
            <person name="Leigh N.D."/>
            <person name="Simon A."/>
            <person name="Yun M.H."/>
        </authorList>
    </citation>
    <scope>NUCLEOTIDE SEQUENCE</scope>
    <source>
        <strain evidence="2">20211129_DDA</strain>
        <tissue evidence="2">Liver</tissue>
    </source>
</reference>
<name>A0AAV7VUK3_PLEWA</name>
<organism evidence="2 3">
    <name type="scientific">Pleurodeles waltl</name>
    <name type="common">Iberian ribbed newt</name>
    <dbReference type="NCBI Taxonomy" id="8319"/>
    <lineage>
        <taxon>Eukaryota</taxon>
        <taxon>Metazoa</taxon>
        <taxon>Chordata</taxon>
        <taxon>Craniata</taxon>
        <taxon>Vertebrata</taxon>
        <taxon>Euteleostomi</taxon>
        <taxon>Amphibia</taxon>
        <taxon>Batrachia</taxon>
        <taxon>Caudata</taxon>
        <taxon>Salamandroidea</taxon>
        <taxon>Salamandridae</taxon>
        <taxon>Pleurodelinae</taxon>
        <taxon>Pleurodeles</taxon>
    </lineage>
</organism>